<dbReference type="AlphaFoldDB" id="A0A6I8LJJ7"/>
<keyword evidence="1" id="KW-0732">Signal</keyword>
<proteinExistence type="predicted"/>
<dbReference type="EMBL" id="CABVGP010000001">
    <property type="protein sequence ID" value="VVJ16147.1"/>
    <property type="molecule type" value="Genomic_DNA"/>
</dbReference>
<evidence type="ECO:0000256" key="1">
    <source>
        <dbReference type="SAM" id="SignalP"/>
    </source>
</evidence>
<feature type="signal peptide" evidence="1">
    <location>
        <begin position="1"/>
        <end position="25"/>
    </location>
</feature>
<keyword evidence="3" id="KW-1185">Reference proteome</keyword>
<protein>
    <submittedName>
        <fullName evidence="2">Uncharacterized protein</fullName>
    </submittedName>
</protein>
<sequence length="63" mass="6036">MITRALTGLAAAAVIGTLGAPLAAAAPATAAAAVASDGGPAVRPPGQCVWIWTGGPPQCKKLE</sequence>
<organism evidence="2 3">
    <name type="scientific">Amycolatopsis camponoti</name>
    <dbReference type="NCBI Taxonomy" id="2606593"/>
    <lineage>
        <taxon>Bacteria</taxon>
        <taxon>Bacillati</taxon>
        <taxon>Actinomycetota</taxon>
        <taxon>Actinomycetes</taxon>
        <taxon>Pseudonocardiales</taxon>
        <taxon>Pseudonocardiaceae</taxon>
        <taxon>Amycolatopsis</taxon>
    </lineage>
</organism>
<accession>A0A6I8LJJ7</accession>
<gene>
    <name evidence="2" type="ORF">AA23TX_01168</name>
</gene>
<evidence type="ECO:0000313" key="2">
    <source>
        <dbReference type="EMBL" id="VVJ16147.1"/>
    </source>
</evidence>
<name>A0A6I8LJJ7_9PSEU</name>
<evidence type="ECO:0000313" key="3">
    <source>
        <dbReference type="Proteomes" id="UP000399805"/>
    </source>
</evidence>
<dbReference type="Proteomes" id="UP000399805">
    <property type="component" value="Unassembled WGS sequence"/>
</dbReference>
<reference evidence="2 3" key="1">
    <citation type="submission" date="2019-09" db="EMBL/GenBank/DDBJ databases">
        <authorList>
            <person name="Leyn A S."/>
        </authorList>
    </citation>
    <scope>NUCLEOTIDE SEQUENCE [LARGE SCALE GENOMIC DNA]</scope>
    <source>
        <strain evidence="2">AA231_1</strain>
    </source>
</reference>
<dbReference type="RefSeq" id="WP_155541530.1">
    <property type="nucleotide sequence ID" value="NZ_CABVGP010000001.1"/>
</dbReference>
<feature type="chain" id="PRO_5026004898" evidence="1">
    <location>
        <begin position="26"/>
        <end position="63"/>
    </location>
</feature>